<evidence type="ECO:0000256" key="5">
    <source>
        <dbReference type="ARBA" id="ARBA00023136"/>
    </source>
</evidence>
<evidence type="ECO:0000256" key="3">
    <source>
        <dbReference type="ARBA" id="ARBA00022692"/>
    </source>
</evidence>
<evidence type="ECO:0000313" key="11">
    <source>
        <dbReference type="Proteomes" id="UP000049127"/>
    </source>
</evidence>
<dbReference type="AlphaFoldDB" id="A0A0C7Q145"/>
<keyword evidence="5 7" id="KW-0472">Membrane</keyword>
<evidence type="ECO:0000256" key="6">
    <source>
        <dbReference type="ARBA" id="ARBA00038076"/>
    </source>
</evidence>
<organism evidence="10 11">
    <name type="scientific">Paraclostridium sordellii</name>
    <name type="common">Clostridium sordellii</name>
    <dbReference type="NCBI Taxonomy" id="1505"/>
    <lineage>
        <taxon>Bacteria</taxon>
        <taxon>Bacillati</taxon>
        <taxon>Bacillota</taxon>
        <taxon>Clostridia</taxon>
        <taxon>Peptostreptococcales</taxon>
        <taxon>Peptostreptococcaceae</taxon>
        <taxon>Paraclostridium</taxon>
    </lineage>
</organism>
<feature type="transmembrane region" description="Helical" evidence="7">
    <location>
        <begin position="292"/>
        <end position="313"/>
    </location>
</feature>
<name>A0A0C7Q145_PARSO</name>
<dbReference type="InterPro" id="IPR003838">
    <property type="entry name" value="ABC3_permease_C"/>
</dbReference>
<dbReference type="Proteomes" id="UP000049127">
    <property type="component" value="Unassembled WGS sequence"/>
</dbReference>
<dbReference type="Pfam" id="PF12704">
    <property type="entry name" value="MacB_PCD"/>
    <property type="match status" value="1"/>
</dbReference>
<sequence>MNLIKNALANLKAHKLRVFVTMIWIIIGITSVIVVTSIGAGLEEKMKESTDKVSKKKTTIRFEPTNYSMVDYSVFLRPFTMQDIESISFMEGVQRVKPTTEGSELSTTYGYEGFVDKKSTSIELNSYKKSKKVKISHGRDFGYDDDERKVVLITMQNAMDLFENPEEAIGNAINIDGDLYEIVGILEEEVQESQNQIEAMYNGGNMEYQTALMPKKVFEKLVNKYNYGNSEINSIDIVASPGHDVYEVANNVAMKLQELHSDLDGNYVTENMDNAHMELEYMTSSIDKFVKIITLVSLFVGGIGVMNIMYMSVVERQKEIGIRRAIGAKSRNIMFQFLVESTFITILGGILGMIIGIVAVNYVSNMLPFKAILSVKGFVYASLTSILTGVIFGLIPAFKASRLDPIKAIQK</sequence>
<feature type="domain" description="MacB-like periplasmic core" evidence="9">
    <location>
        <begin position="19"/>
        <end position="251"/>
    </location>
</feature>
<keyword evidence="3 7" id="KW-0812">Transmembrane</keyword>
<comment type="similarity">
    <text evidence="6">Belongs to the ABC-4 integral membrane protein family.</text>
</comment>
<dbReference type="GO" id="GO:0016787">
    <property type="term" value="F:hydrolase activity"/>
    <property type="evidence" value="ECO:0007669"/>
    <property type="project" value="UniProtKB-KW"/>
</dbReference>
<dbReference type="RefSeq" id="WP_055334548.1">
    <property type="nucleotide sequence ID" value="NZ_CDNF01000003.1"/>
</dbReference>
<keyword evidence="10" id="KW-0378">Hydrolase</keyword>
<dbReference type="InterPro" id="IPR025857">
    <property type="entry name" value="MacB_PCD"/>
</dbReference>
<feature type="transmembrane region" description="Helical" evidence="7">
    <location>
        <begin position="333"/>
        <end position="358"/>
    </location>
</feature>
<comment type="subcellular location">
    <subcellularLocation>
        <location evidence="1">Cell membrane</location>
        <topology evidence="1">Multi-pass membrane protein</topology>
    </subcellularLocation>
</comment>
<dbReference type="EC" id="3.6.3.-" evidence="10"/>
<feature type="domain" description="ABC3 transporter permease C-terminal" evidence="8">
    <location>
        <begin position="292"/>
        <end position="405"/>
    </location>
</feature>
<evidence type="ECO:0000256" key="4">
    <source>
        <dbReference type="ARBA" id="ARBA00022989"/>
    </source>
</evidence>
<gene>
    <name evidence="10" type="primary">macB_5</name>
    <name evidence="10" type="ORF">R28058_04801</name>
</gene>
<dbReference type="Pfam" id="PF02687">
    <property type="entry name" value="FtsX"/>
    <property type="match status" value="1"/>
</dbReference>
<reference evidence="10 11" key="1">
    <citation type="submission" date="2015-01" db="EMBL/GenBank/DDBJ databases">
        <authorList>
            <person name="Aslett A.Martin."/>
            <person name="De Silva Nishadi"/>
        </authorList>
    </citation>
    <scope>NUCLEOTIDE SEQUENCE [LARGE SCALE GENOMIC DNA]</scope>
    <source>
        <strain evidence="10 11">R28058</strain>
    </source>
</reference>
<evidence type="ECO:0000259" key="8">
    <source>
        <dbReference type="Pfam" id="PF02687"/>
    </source>
</evidence>
<feature type="transmembrane region" description="Helical" evidence="7">
    <location>
        <begin position="378"/>
        <end position="398"/>
    </location>
</feature>
<evidence type="ECO:0000256" key="7">
    <source>
        <dbReference type="SAM" id="Phobius"/>
    </source>
</evidence>
<dbReference type="GO" id="GO:0005886">
    <property type="term" value="C:plasma membrane"/>
    <property type="evidence" value="ECO:0007669"/>
    <property type="project" value="UniProtKB-SubCell"/>
</dbReference>
<evidence type="ECO:0000259" key="9">
    <source>
        <dbReference type="Pfam" id="PF12704"/>
    </source>
</evidence>
<protein>
    <submittedName>
        <fullName evidence="10">ABC transporter permease</fullName>
        <ecNumber evidence="10">3.6.3.-</ecNumber>
    </submittedName>
</protein>
<proteinExistence type="inferred from homology"/>
<keyword evidence="2" id="KW-1003">Cell membrane</keyword>
<dbReference type="GO" id="GO:0022857">
    <property type="term" value="F:transmembrane transporter activity"/>
    <property type="evidence" value="ECO:0007669"/>
    <property type="project" value="TreeGrafter"/>
</dbReference>
<accession>A0A0C7Q145</accession>
<evidence type="ECO:0000256" key="1">
    <source>
        <dbReference type="ARBA" id="ARBA00004651"/>
    </source>
</evidence>
<feature type="transmembrane region" description="Helical" evidence="7">
    <location>
        <begin position="21"/>
        <end position="42"/>
    </location>
</feature>
<dbReference type="InterPro" id="IPR050250">
    <property type="entry name" value="Macrolide_Exporter_MacB"/>
</dbReference>
<dbReference type="EMBL" id="CEKZ01000003">
    <property type="protein sequence ID" value="CEQ02747.1"/>
    <property type="molecule type" value="Genomic_DNA"/>
</dbReference>
<dbReference type="OrthoDB" id="9770036at2"/>
<keyword evidence="4 7" id="KW-1133">Transmembrane helix</keyword>
<evidence type="ECO:0000313" key="10">
    <source>
        <dbReference type="EMBL" id="CEQ02747.1"/>
    </source>
</evidence>
<evidence type="ECO:0000256" key="2">
    <source>
        <dbReference type="ARBA" id="ARBA00022475"/>
    </source>
</evidence>
<dbReference type="PANTHER" id="PTHR30572:SF4">
    <property type="entry name" value="ABC TRANSPORTER PERMEASE YTRF"/>
    <property type="match status" value="1"/>
</dbReference>
<dbReference type="PANTHER" id="PTHR30572">
    <property type="entry name" value="MEMBRANE COMPONENT OF TRANSPORTER-RELATED"/>
    <property type="match status" value="1"/>
</dbReference>